<evidence type="ECO:0000313" key="2">
    <source>
        <dbReference type="EMBL" id="KAL0427154.1"/>
    </source>
</evidence>
<organism evidence="2">
    <name type="scientific">Sesamum latifolium</name>
    <dbReference type="NCBI Taxonomy" id="2727402"/>
    <lineage>
        <taxon>Eukaryota</taxon>
        <taxon>Viridiplantae</taxon>
        <taxon>Streptophyta</taxon>
        <taxon>Embryophyta</taxon>
        <taxon>Tracheophyta</taxon>
        <taxon>Spermatophyta</taxon>
        <taxon>Magnoliopsida</taxon>
        <taxon>eudicotyledons</taxon>
        <taxon>Gunneridae</taxon>
        <taxon>Pentapetalae</taxon>
        <taxon>asterids</taxon>
        <taxon>lamiids</taxon>
        <taxon>Lamiales</taxon>
        <taxon>Pedaliaceae</taxon>
        <taxon>Sesamum</taxon>
    </lineage>
</organism>
<protein>
    <recommendedName>
        <fullName evidence="1">Endonuclease/exonuclease/phosphatase domain-containing protein</fullName>
    </recommendedName>
</protein>
<dbReference type="GO" id="GO:0003824">
    <property type="term" value="F:catalytic activity"/>
    <property type="evidence" value="ECO:0007669"/>
    <property type="project" value="InterPro"/>
</dbReference>
<dbReference type="InterPro" id="IPR005135">
    <property type="entry name" value="Endo/exonuclease/phosphatase"/>
</dbReference>
<sequence length="845" mass="94873">MSLLMWNCQETKCSSSRIDSLKRRFDLNGISVPSRGKGGGLALLWPKAVSVALQTYSLNHIDVSVQLEDSGDCWRFTGVYGEPDTQQRQSTWDLLARLHSQSHQVWLCAGDFNEILDQSKKSGGQPRPNWQIQNFRRALDNCELVDIGCTGSPFTWSNRHCAPNTVLERLDRACANVGWTQLFPKASVKHESVNCSDHSALIIRLVDKPEYATRHTQPWRFEAAWLQSDQCAKVVENSWNSCLGMPAYRGYRNRLHAVKRTLVDGANPCFGVIKTRSNGWKRDLGGRASGLRQTSLEEFETLGGLGWRQRTALNSAFLLISEKCTNPFRPQPDDIARGTEHLRSMVDANMGEELLQLYTASEVEKTLSQMAPLKSPRPDANRLKVFLEKIISPAQSAFVLGRLIFDNILLAFELNHFLNAKTRGEQGWMALKLDVSKAYDKVEWLFLEQNAEREGHIWGIAICRGAPTISHLLFANDTLIFCQASLDASRVIRELLETYRKASGQEINFSKSSVAFSRNTRETLCQYLATEFTIRRKNRMELYLGLPSTMARSKRELFSTIRDKIWRRIFGGMKSSSHRLAKRLCESKLVGGLGFRHLHLFNLAMLAKQLWHILRYPEESLSRVLRARLSSVQDAGGVGTGSCINVWSDPWLPRSRSFRPITPVPVELSHLRLDDLVDPRTIPLPAPVNMNKLGGGNYGKRGFQIRLRCLCGGLAVTPSPQVPASGWSAPPDGCVKINFDGATFKHGQELGVGVIARGASGECLAWLNWRVQRLGDGEMAEALAARAAVLLARRKGWNEFMFFQWVRRSRNQIAHFLAQSARSYDEGDVVAPPAVAFLVIADCFG</sequence>
<name>A0AAW2VDV0_9LAMI</name>
<evidence type="ECO:0000259" key="1">
    <source>
        <dbReference type="Pfam" id="PF03372"/>
    </source>
</evidence>
<feature type="domain" description="Endonuclease/exonuclease/phosphatase" evidence="1">
    <location>
        <begin position="9"/>
        <end position="198"/>
    </location>
</feature>
<dbReference type="EMBL" id="JACGWN010000010">
    <property type="protein sequence ID" value="KAL0427154.1"/>
    <property type="molecule type" value="Genomic_DNA"/>
</dbReference>
<dbReference type="InterPro" id="IPR036691">
    <property type="entry name" value="Endo/exonu/phosph_ase_sf"/>
</dbReference>
<dbReference type="Pfam" id="PF03372">
    <property type="entry name" value="Exo_endo_phos"/>
    <property type="match status" value="1"/>
</dbReference>
<dbReference type="PANTHER" id="PTHR33710:SF83">
    <property type="entry name" value="ENDONUCLEASE_EXONUCLEASE_PHOSPHATASE DOMAIN-CONTAINING PROTEIN"/>
    <property type="match status" value="1"/>
</dbReference>
<proteinExistence type="predicted"/>
<dbReference type="CDD" id="cd01650">
    <property type="entry name" value="RT_nLTR_like"/>
    <property type="match status" value="1"/>
</dbReference>
<gene>
    <name evidence="2" type="ORF">Slati_2890200</name>
</gene>
<reference evidence="2" key="1">
    <citation type="submission" date="2020-06" db="EMBL/GenBank/DDBJ databases">
        <authorList>
            <person name="Li T."/>
            <person name="Hu X."/>
            <person name="Zhang T."/>
            <person name="Song X."/>
            <person name="Zhang H."/>
            <person name="Dai N."/>
            <person name="Sheng W."/>
            <person name="Hou X."/>
            <person name="Wei L."/>
        </authorList>
    </citation>
    <scope>NUCLEOTIDE SEQUENCE</scope>
    <source>
        <strain evidence="2">KEN1</strain>
        <tissue evidence="2">Leaf</tissue>
    </source>
</reference>
<dbReference type="AlphaFoldDB" id="A0AAW2VDV0"/>
<comment type="caution">
    <text evidence="2">The sequence shown here is derived from an EMBL/GenBank/DDBJ whole genome shotgun (WGS) entry which is preliminary data.</text>
</comment>
<dbReference type="PANTHER" id="PTHR33710">
    <property type="entry name" value="BNAC02G09200D PROTEIN"/>
    <property type="match status" value="1"/>
</dbReference>
<accession>A0AAW2VDV0</accession>
<reference evidence="2" key="2">
    <citation type="journal article" date="2024" name="Plant">
        <title>Genomic evolution and insights into agronomic trait innovations of Sesamum species.</title>
        <authorList>
            <person name="Miao H."/>
            <person name="Wang L."/>
            <person name="Qu L."/>
            <person name="Liu H."/>
            <person name="Sun Y."/>
            <person name="Le M."/>
            <person name="Wang Q."/>
            <person name="Wei S."/>
            <person name="Zheng Y."/>
            <person name="Lin W."/>
            <person name="Duan Y."/>
            <person name="Cao H."/>
            <person name="Xiong S."/>
            <person name="Wang X."/>
            <person name="Wei L."/>
            <person name="Li C."/>
            <person name="Ma Q."/>
            <person name="Ju M."/>
            <person name="Zhao R."/>
            <person name="Li G."/>
            <person name="Mu C."/>
            <person name="Tian Q."/>
            <person name="Mei H."/>
            <person name="Zhang T."/>
            <person name="Gao T."/>
            <person name="Zhang H."/>
        </authorList>
    </citation>
    <scope>NUCLEOTIDE SEQUENCE</scope>
    <source>
        <strain evidence="2">KEN1</strain>
    </source>
</reference>
<dbReference type="Gene3D" id="3.60.10.10">
    <property type="entry name" value="Endonuclease/exonuclease/phosphatase"/>
    <property type="match status" value="1"/>
</dbReference>
<dbReference type="SUPFAM" id="SSF56219">
    <property type="entry name" value="DNase I-like"/>
    <property type="match status" value="1"/>
</dbReference>